<evidence type="ECO:0000259" key="1">
    <source>
        <dbReference type="Pfam" id="PF13577"/>
    </source>
</evidence>
<evidence type="ECO:0000313" key="3">
    <source>
        <dbReference type="Proteomes" id="UP000218334"/>
    </source>
</evidence>
<dbReference type="InterPro" id="IPR032710">
    <property type="entry name" value="NTF2-like_dom_sf"/>
</dbReference>
<keyword evidence="3" id="KW-1185">Reference proteome</keyword>
<dbReference type="Gene3D" id="3.10.450.50">
    <property type="match status" value="1"/>
</dbReference>
<gene>
    <name evidence="2" type="ORF">ARMSODRAFT_382981</name>
</gene>
<accession>A0A2H3BQ36</accession>
<dbReference type="SUPFAM" id="SSF54427">
    <property type="entry name" value="NTF2-like"/>
    <property type="match status" value="1"/>
</dbReference>
<reference evidence="3" key="1">
    <citation type="journal article" date="2017" name="Nat. Ecol. Evol.">
        <title>Genome expansion and lineage-specific genetic innovations in the forest pathogenic fungi Armillaria.</title>
        <authorList>
            <person name="Sipos G."/>
            <person name="Prasanna A.N."/>
            <person name="Walter M.C."/>
            <person name="O'Connor E."/>
            <person name="Balint B."/>
            <person name="Krizsan K."/>
            <person name="Kiss B."/>
            <person name="Hess J."/>
            <person name="Varga T."/>
            <person name="Slot J."/>
            <person name="Riley R."/>
            <person name="Boka B."/>
            <person name="Rigling D."/>
            <person name="Barry K."/>
            <person name="Lee J."/>
            <person name="Mihaltcheva S."/>
            <person name="LaButti K."/>
            <person name="Lipzen A."/>
            <person name="Waldron R."/>
            <person name="Moloney N.M."/>
            <person name="Sperisen C."/>
            <person name="Kredics L."/>
            <person name="Vagvoelgyi C."/>
            <person name="Patrignani A."/>
            <person name="Fitzpatrick D."/>
            <person name="Nagy I."/>
            <person name="Doyle S."/>
            <person name="Anderson J.B."/>
            <person name="Grigoriev I.V."/>
            <person name="Gueldener U."/>
            <person name="Muensterkoetter M."/>
            <person name="Nagy L.G."/>
        </authorList>
    </citation>
    <scope>NUCLEOTIDE SEQUENCE [LARGE SCALE GENOMIC DNA]</scope>
    <source>
        <strain evidence="3">28-4</strain>
    </source>
</reference>
<dbReference type="AlphaFoldDB" id="A0A2H3BQ36"/>
<name>A0A2H3BQ36_9AGAR</name>
<organism evidence="2 3">
    <name type="scientific">Armillaria solidipes</name>
    <dbReference type="NCBI Taxonomy" id="1076256"/>
    <lineage>
        <taxon>Eukaryota</taxon>
        <taxon>Fungi</taxon>
        <taxon>Dikarya</taxon>
        <taxon>Basidiomycota</taxon>
        <taxon>Agaricomycotina</taxon>
        <taxon>Agaricomycetes</taxon>
        <taxon>Agaricomycetidae</taxon>
        <taxon>Agaricales</taxon>
        <taxon>Marasmiineae</taxon>
        <taxon>Physalacriaceae</taxon>
        <taxon>Armillaria</taxon>
    </lineage>
</organism>
<dbReference type="Proteomes" id="UP000218334">
    <property type="component" value="Unassembled WGS sequence"/>
</dbReference>
<protein>
    <submittedName>
        <fullName evidence="2">Putative pathogenesis associated protein Pep2</fullName>
    </submittedName>
</protein>
<feature type="domain" description="SnoaL-like" evidence="1">
    <location>
        <begin position="29"/>
        <end position="145"/>
    </location>
</feature>
<evidence type="ECO:0000313" key="2">
    <source>
        <dbReference type="EMBL" id="PBK65973.1"/>
    </source>
</evidence>
<dbReference type="InterPro" id="IPR037401">
    <property type="entry name" value="SnoaL-like"/>
</dbReference>
<sequence>MPDLHSLPAGTRPDYAIRNNGPDDLALERFKLRELAEGWPMYRDAREWTNFRSLFHPGAFVYTTWTGRTSIEDFIKASQDGMDKGASGMHRIHGSSVDLAGTRAVVKMKATITQRFELPPNGALVDAECDCRFCMFFEKDTSGMWGARYVRHFYEKDKLIAVDPRHIPEIDDEKLNVFPVGYRYLAYCQEACMPGIKVKRDMPGARGEEHDQLLRQVKDWLDGKEMEV</sequence>
<proteinExistence type="predicted"/>
<dbReference type="Pfam" id="PF13577">
    <property type="entry name" value="SnoaL_4"/>
    <property type="match status" value="1"/>
</dbReference>
<dbReference type="EMBL" id="KZ293443">
    <property type="protein sequence ID" value="PBK65973.1"/>
    <property type="molecule type" value="Genomic_DNA"/>
</dbReference>